<dbReference type="GO" id="GO:0006777">
    <property type="term" value="P:Mo-molybdopterin cofactor biosynthetic process"/>
    <property type="evidence" value="ECO:0007669"/>
    <property type="project" value="InterPro"/>
</dbReference>
<dbReference type="FunFam" id="3.40.50.300:FF:000920">
    <property type="entry name" value="Molybdopterin-guanine dinucleotide biosynthesis protein B"/>
    <property type="match status" value="1"/>
</dbReference>
<proteinExistence type="predicted"/>
<protein>
    <submittedName>
        <fullName evidence="2">Molybdopterin-guanine dinucleotide biosynthesis adapter protein</fullName>
    </submittedName>
</protein>
<evidence type="ECO:0000313" key="2">
    <source>
        <dbReference type="EMBL" id="SJM93414.1"/>
    </source>
</evidence>
<dbReference type="OrthoDB" id="9804758at2"/>
<dbReference type="GO" id="GO:0005525">
    <property type="term" value="F:GTP binding"/>
    <property type="evidence" value="ECO:0007669"/>
    <property type="project" value="InterPro"/>
</dbReference>
<dbReference type="InterPro" id="IPR027417">
    <property type="entry name" value="P-loop_NTPase"/>
</dbReference>
<dbReference type="Gene3D" id="3.40.50.300">
    <property type="entry name" value="P-loop containing nucleotide triphosphate hydrolases"/>
    <property type="match status" value="1"/>
</dbReference>
<dbReference type="EMBL" id="FUKI01000119">
    <property type="protein sequence ID" value="SJM93414.1"/>
    <property type="molecule type" value="Genomic_DNA"/>
</dbReference>
<dbReference type="Proteomes" id="UP000195667">
    <property type="component" value="Unassembled WGS sequence"/>
</dbReference>
<evidence type="ECO:0000313" key="3">
    <source>
        <dbReference type="Proteomes" id="UP000195667"/>
    </source>
</evidence>
<organism evidence="2 3">
    <name type="scientific">Crenothrix polyspora</name>
    <dbReference type="NCBI Taxonomy" id="360316"/>
    <lineage>
        <taxon>Bacteria</taxon>
        <taxon>Pseudomonadati</taxon>
        <taxon>Pseudomonadota</taxon>
        <taxon>Gammaproteobacteria</taxon>
        <taxon>Methylococcales</taxon>
        <taxon>Crenotrichaceae</taxon>
        <taxon>Crenothrix</taxon>
    </lineage>
</organism>
<dbReference type="SUPFAM" id="SSF52540">
    <property type="entry name" value="P-loop containing nucleoside triphosphate hydrolases"/>
    <property type="match status" value="1"/>
</dbReference>
<dbReference type="PANTHER" id="PTHR40072:SF1">
    <property type="entry name" value="MOLYBDOPTERIN-GUANINE DINUCLEOTIDE BIOSYNTHESIS ADAPTER PROTEIN"/>
    <property type="match status" value="1"/>
</dbReference>
<dbReference type="CDD" id="cd03116">
    <property type="entry name" value="MobB"/>
    <property type="match status" value="1"/>
</dbReference>
<accession>A0A1R4HAY4</accession>
<dbReference type="AlphaFoldDB" id="A0A1R4HAY4"/>
<dbReference type="InterPro" id="IPR004435">
    <property type="entry name" value="MobB_dom"/>
</dbReference>
<sequence length="175" mass="19449">MQHALVPILGFAAYSGVGKTTLLSQIIPLLKQYGLRVGLIKHAHHNFDIDVPGKDSYRLRQAGASPVMIVSKYRRAIITEISSEQEPRLDDQLKLFDQSALDLMLVEGFKLETFPKIELHRAELGHPLLYLNDANIIAIASDCELAIPASLVQLNINQPEQVAAFIVKQIRVGMI</sequence>
<evidence type="ECO:0000259" key="1">
    <source>
        <dbReference type="Pfam" id="PF03205"/>
    </source>
</evidence>
<keyword evidence="3" id="KW-1185">Reference proteome</keyword>
<feature type="domain" description="Molybdopterin-guanine dinucleotide biosynthesis protein B (MobB)" evidence="1">
    <location>
        <begin position="8"/>
        <end position="142"/>
    </location>
</feature>
<dbReference type="RefSeq" id="WP_087143828.1">
    <property type="nucleotide sequence ID" value="NZ_FUKI01000119.1"/>
</dbReference>
<dbReference type="InterPro" id="IPR052539">
    <property type="entry name" value="MGD_biosynthesis_adapter"/>
</dbReference>
<name>A0A1R4HAY4_9GAMM</name>
<gene>
    <name evidence="2" type="primary">mobB</name>
    <name evidence="2" type="ORF">CRENPOLYSF1_430090</name>
</gene>
<dbReference type="NCBIfam" id="TIGR00176">
    <property type="entry name" value="mobB"/>
    <property type="match status" value="1"/>
</dbReference>
<dbReference type="PANTHER" id="PTHR40072">
    <property type="entry name" value="MOLYBDOPTERIN-GUANINE DINUCLEOTIDE BIOSYNTHESIS ADAPTER PROTEIN-RELATED"/>
    <property type="match status" value="1"/>
</dbReference>
<dbReference type="Pfam" id="PF03205">
    <property type="entry name" value="MobB"/>
    <property type="match status" value="1"/>
</dbReference>
<reference evidence="3" key="1">
    <citation type="submission" date="2017-02" db="EMBL/GenBank/DDBJ databases">
        <authorList>
            <person name="Daims H."/>
        </authorList>
    </citation>
    <scope>NUCLEOTIDE SEQUENCE [LARGE SCALE GENOMIC DNA]</scope>
</reference>